<dbReference type="InterPro" id="IPR012910">
    <property type="entry name" value="Plug_dom"/>
</dbReference>
<dbReference type="NCBIfam" id="TIGR01783">
    <property type="entry name" value="TonB-siderophor"/>
    <property type="match status" value="1"/>
</dbReference>
<evidence type="ECO:0000256" key="5">
    <source>
        <dbReference type="ARBA" id="ARBA00022496"/>
    </source>
</evidence>
<organism evidence="19 20">
    <name type="scientific">Oleiagrimonas soli</name>
    <dbReference type="NCBI Taxonomy" id="1543381"/>
    <lineage>
        <taxon>Bacteria</taxon>
        <taxon>Pseudomonadati</taxon>
        <taxon>Pseudomonadota</taxon>
        <taxon>Gammaproteobacteria</taxon>
        <taxon>Lysobacterales</taxon>
        <taxon>Rhodanobacteraceae</taxon>
        <taxon>Oleiagrimonas</taxon>
    </lineage>
</organism>
<keyword evidence="12 19" id="KW-0675">Receptor</keyword>
<comment type="subcellular location">
    <subcellularLocation>
        <location evidence="1 14">Cell outer membrane</location>
        <topology evidence="1 14">Multi-pass membrane protein</topology>
    </subcellularLocation>
</comment>
<evidence type="ECO:0000256" key="11">
    <source>
        <dbReference type="ARBA" id="ARBA00023136"/>
    </source>
</evidence>
<dbReference type="Proteomes" id="UP000560000">
    <property type="component" value="Unassembled WGS sequence"/>
</dbReference>
<proteinExistence type="inferred from homology"/>
<keyword evidence="6 14" id="KW-0812">Transmembrane</keyword>
<dbReference type="InterPro" id="IPR000531">
    <property type="entry name" value="Beta-barrel_TonB"/>
</dbReference>
<protein>
    <submittedName>
        <fullName evidence="19">Outer membrane receptor for ferric coprogen and ferric-rhodotorulic acid</fullName>
    </submittedName>
</protein>
<evidence type="ECO:0000256" key="8">
    <source>
        <dbReference type="ARBA" id="ARBA00023004"/>
    </source>
</evidence>
<keyword evidence="11 14" id="KW-0472">Membrane</keyword>
<dbReference type="FunFam" id="2.170.130.10:FF:000010">
    <property type="entry name" value="Ferripyoverdine receptor"/>
    <property type="match status" value="1"/>
</dbReference>
<evidence type="ECO:0000256" key="9">
    <source>
        <dbReference type="ARBA" id="ARBA00023065"/>
    </source>
</evidence>
<dbReference type="PROSITE" id="PS52016">
    <property type="entry name" value="TONB_DEPENDENT_REC_3"/>
    <property type="match status" value="1"/>
</dbReference>
<dbReference type="RefSeq" id="WP_235205381.1">
    <property type="nucleotide sequence ID" value="NZ_JACHET010000001.1"/>
</dbReference>
<evidence type="ECO:0000256" key="3">
    <source>
        <dbReference type="ARBA" id="ARBA00022448"/>
    </source>
</evidence>
<keyword evidence="4 14" id="KW-1134">Transmembrane beta strand</keyword>
<keyword evidence="13 14" id="KW-0998">Cell outer membrane</keyword>
<dbReference type="InterPro" id="IPR010917">
    <property type="entry name" value="TonB_rcpt_CS"/>
</dbReference>
<evidence type="ECO:0000256" key="1">
    <source>
        <dbReference type="ARBA" id="ARBA00004571"/>
    </source>
</evidence>
<evidence type="ECO:0000313" key="19">
    <source>
        <dbReference type="EMBL" id="MBB6185086.1"/>
    </source>
</evidence>
<evidence type="ECO:0000256" key="2">
    <source>
        <dbReference type="ARBA" id="ARBA00009810"/>
    </source>
</evidence>
<comment type="caution">
    <text evidence="19">The sequence shown here is derived from an EMBL/GenBank/DDBJ whole genome shotgun (WGS) entry which is preliminary data.</text>
</comment>
<dbReference type="Gene3D" id="3.55.50.30">
    <property type="match status" value="1"/>
</dbReference>
<dbReference type="Gene3D" id="2.40.170.20">
    <property type="entry name" value="TonB-dependent receptor, beta-barrel domain"/>
    <property type="match status" value="1"/>
</dbReference>
<name>A0A841KIS1_9GAMM</name>
<evidence type="ECO:0000256" key="12">
    <source>
        <dbReference type="ARBA" id="ARBA00023170"/>
    </source>
</evidence>
<evidence type="ECO:0000256" key="4">
    <source>
        <dbReference type="ARBA" id="ARBA00022452"/>
    </source>
</evidence>
<evidence type="ECO:0000256" key="7">
    <source>
        <dbReference type="ARBA" id="ARBA00022729"/>
    </source>
</evidence>
<evidence type="ECO:0000256" key="15">
    <source>
        <dbReference type="PROSITE-ProRule" id="PRU10144"/>
    </source>
</evidence>
<feature type="domain" description="TonB-dependent receptor-like beta-barrel" evidence="17">
    <location>
        <begin position="376"/>
        <end position="790"/>
    </location>
</feature>
<keyword evidence="9" id="KW-0406">Ion transport</keyword>
<keyword evidence="5" id="KW-0410">Iron transport</keyword>
<dbReference type="PANTHER" id="PTHR32552:SF74">
    <property type="entry name" value="HYDROXAMATE SIDEROPHORE RECEPTOR FHUE"/>
    <property type="match status" value="1"/>
</dbReference>
<dbReference type="InterPro" id="IPR010105">
    <property type="entry name" value="TonB_sidphr_rcpt"/>
</dbReference>
<dbReference type="GO" id="GO:0015891">
    <property type="term" value="P:siderophore transport"/>
    <property type="evidence" value="ECO:0007669"/>
    <property type="project" value="InterPro"/>
</dbReference>
<keyword evidence="7" id="KW-0732">Signal</keyword>
<keyword evidence="8" id="KW-0408">Iron</keyword>
<evidence type="ECO:0000259" key="18">
    <source>
        <dbReference type="Pfam" id="PF07715"/>
    </source>
</evidence>
<dbReference type="SUPFAM" id="SSF56935">
    <property type="entry name" value="Porins"/>
    <property type="match status" value="1"/>
</dbReference>
<evidence type="ECO:0000313" key="20">
    <source>
        <dbReference type="Proteomes" id="UP000560000"/>
    </source>
</evidence>
<dbReference type="Pfam" id="PF07715">
    <property type="entry name" value="Plug"/>
    <property type="match status" value="1"/>
</dbReference>
<dbReference type="GO" id="GO:0038023">
    <property type="term" value="F:signaling receptor activity"/>
    <property type="evidence" value="ECO:0007669"/>
    <property type="project" value="InterPro"/>
</dbReference>
<feature type="domain" description="TonB-dependent receptor plug" evidence="18">
    <location>
        <begin position="176"/>
        <end position="272"/>
    </location>
</feature>
<dbReference type="InterPro" id="IPR037066">
    <property type="entry name" value="Plug_dom_sf"/>
</dbReference>
<evidence type="ECO:0000256" key="10">
    <source>
        <dbReference type="ARBA" id="ARBA00023077"/>
    </source>
</evidence>
<dbReference type="GO" id="GO:0009279">
    <property type="term" value="C:cell outer membrane"/>
    <property type="evidence" value="ECO:0007669"/>
    <property type="project" value="UniProtKB-SubCell"/>
</dbReference>
<dbReference type="Gene3D" id="2.170.130.10">
    <property type="entry name" value="TonB-dependent receptor, plug domain"/>
    <property type="match status" value="1"/>
</dbReference>
<dbReference type="EMBL" id="JACHET010000001">
    <property type="protein sequence ID" value="MBB6185086.1"/>
    <property type="molecule type" value="Genomic_DNA"/>
</dbReference>
<keyword evidence="3 14" id="KW-0813">Transport</keyword>
<keyword evidence="10 16" id="KW-0798">TonB box</keyword>
<evidence type="ECO:0000256" key="16">
    <source>
        <dbReference type="RuleBase" id="RU003357"/>
    </source>
</evidence>
<dbReference type="PROSITE" id="PS01156">
    <property type="entry name" value="TONB_DEPENDENT_REC_2"/>
    <property type="match status" value="1"/>
</dbReference>
<dbReference type="GO" id="GO:0015344">
    <property type="term" value="F:siderophore uptake transmembrane transporter activity"/>
    <property type="evidence" value="ECO:0007669"/>
    <property type="project" value="TreeGrafter"/>
</dbReference>
<evidence type="ECO:0000256" key="14">
    <source>
        <dbReference type="PROSITE-ProRule" id="PRU01360"/>
    </source>
</evidence>
<evidence type="ECO:0000256" key="13">
    <source>
        <dbReference type="ARBA" id="ARBA00023237"/>
    </source>
</evidence>
<accession>A0A841KIS1</accession>
<dbReference type="AlphaFoldDB" id="A0A841KIS1"/>
<dbReference type="InterPro" id="IPR039426">
    <property type="entry name" value="TonB-dep_rcpt-like"/>
</dbReference>
<evidence type="ECO:0000256" key="6">
    <source>
        <dbReference type="ARBA" id="ARBA00022692"/>
    </source>
</evidence>
<comment type="similarity">
    <text evidence="2 14 16">Belongs to the TonB-dependent receptor family.</text>
</comment>
<dbReference type="PANTHER" id="PTHR32552">
    <property type="entry name" value="FERRICHROME IRON RECEPTOR-RELATED"/>
    <property type="match status" value="1"/>
</dbReference>
<sequence>MPISITGRFATPTRLPANPPRCGRTPVLAIAIVTALLGAAPVCAASSAMQHAGAPPTSVAVRGYAVAAGSLRTALRQLAQQSGLQLDGIEHIPASAHSADLHGDFRADEALRRLLAGSGWQAEHVGPSRFRLVDTRDITPLASVVTTASVDNLSTEGTGSYTTAAETTATRLPLTLRQTPESVSVITRTQMDDFGLDDVRSVLANTTGINVEQVETDRTYYSARGFDVTNFLVDGLGMPFTNGAQWGDMDTAVYDHIEVLRGANGLLSFTGNPSATINFVRKRPTAEFQGSAGLTVSSWDTRRLDLDLSGPLNDSASVRGRLIAADQDGDSYLDRYSLHKQVISGIVEADVGESTLLSAGLTDQRNRPKGVMWGALPLYYTDGSATDFDRATSTATDWAYWNSDDVRTFAQLEHDFAHGWILKFELNHRRFSSRSDLFYIYGTPDRTTGLGLLSYPSHYTDVNRQDTADLSVSGTFDLAGRTHQLVFGANAARNKETEQSLYGNDVGTPLPPLQDWNGVYPKPVFDAYRADAAFDIRRQSAYVTARWNLTDPLKLITGASVTRIRSRGESYGVPHRYTATRNTPYAGLVYDLGKHLSAYASYAKIFSPQTEVDLDNRVLPPITGSNLETGLKGAWFDERLNASFALFRTRQDHTAESAGFNPDTGQTYYRGVNATSKGYEFDVAGRLTPGWEISAGYTQLGITGDRGTNVRTYVPRRTLHLSTSYRVPALRGLKVGANLRWQDAITRDQGVLDTQGREIVTRQGAYALLGLMARYDFDPSWSATLNVDNVTNRKYLTSLYWNQAYYGAPRHYSLNVTWRF</sequence>
<dbReference type="CDD" id="cd01347">
    <property type="entry name" value="ligand_gated_channel"/>
    <property type="match status" value="1"/>
</dbReference>
<gene>
    <name evidence="19" type="ORF">HNQ86_002431</name>
</gene>
<evidence type="ECO:0000259" key="17">
    <source>
        <dbReference type="Pfam" id="PF00593"/>
    </source>
</evidence>
<dbReference type="InterPro" id="IPR036942">
    <property type="entry name" value="Beta-barrel_TonB_sf"/>
</dbReference>
<reference evidence="19 20" key="1">
    <citation type="submission" date="2020-08" db="EMBL/GenBank/DDBJ databases">
        <title>Genomic Encyclopedia of Type Strains, Phase IV (KMG-IV): sequencing the most valuable type-strain genomes for metagenomic binning, comparative biology and taxonomic classification.</title>
        <authorList>
            <person name="Goeker M."/>
        </authorList>
    </citation>
    <scope>NUCLEOTIDE SEQUENCE [LARGE SCALE GENOMIC DNA]</scope>
    <source>
        <strain evidence="19 20">DSM 107085</strain>
    </source>
</reference>
<dbReference type="Pfam" id="PF00593">
    <property type="entry name" value="TonB_dep_Rec_b-barrel"/>
    <property type="match status" value="1"/>
</dbReference>
<feature type="short sequence motif" description="TonB C-terminal box" evidence="15">
    <location>
        <begin position="803"/>
        <end position="820"/>
    </location>
</feature>